<accession>G0QM96</accession>
<dbReference type="OMA" id="CAECAHA"/>
<dbReference type="SMART" id="SM00184">
    <property type="entry name" value="RING"/>
    <property type="match status" value="1"/>
</dbReference>
<feature type="domain" description="RING-type" evidence="2">
    <location>
        <begin position="41"/>
        <end position="80"/>
    </location>
</feature>
<dbReference type="AlphaFoldDB" id="G0QM96"/>
<evidence type="ECO:0000256" key="1">
    <source>
        <dbReference type="PROSITE-ProRule" id="PRU00175"/>
    </source>
</evidence>
<sequence length="95" mass="10906">MKSNKLHIEVIRQKIEINNKAYIMNEIFGIGDQVEIEKEQCSICLSSNINTVILPCRHMCLCYDCCKDLKAKTNKCPICRGTQILQIQTNKPYKG</sequence>
<dbReference type="Pfam" id="PF13920">
    <property type="entry name" value="zf-C3HC4_3"/>
    <property type="match status" value="1"/>
</dbReference>
<name>G0QM96_ICHMU</name>
<dbReference type="GO" id="GO:0008270">
    <property type="term" value="F:zinc ion binding"/>
    <property type="evidence" value="ECO:0007669"/>
    <property type="project" value="UniProtKB-KW"/>
</dbReference>
<dbReference type="InterPro" id="IPR001841">
    <property type="entry name" value="Znf_RING"/>
</dbReference>
<reference evidence="3 4" key="1">
    <citation type="submission" date="2011-07" db="EMBL/GenBank/DDBJ databases">
        <authorList>
            <person name="Coyne R."/>
            <person name="Brami D."/>
            <person name="Johnson J."/>
            <person name="Hostetler J."/>
            <person name="Hannick L."/>
            <person name="Clark T."/>
            <person name="Cassidy-Hanley D."/>
            <person name="Inman J."/>
        </authorList>
    </citation>
    <scope>NUCLEOTIDE SEQUENCE [LARGE SCALE GENOMIC DNA]</scope>
    <source>
        <strain evidence="3 4">G5</strain>
    </source>
</reference>
<dbReference type="InParanoid" id="G0QM96"/>
<organism evidence="3 4">
    <name type="scientific">Ichthyophthirius multifiliis</name>
    <name type="common">White spot disease agent</name>
    <name type="synonym">Ich</name>
    <dbReference type="NCBI Taxonomy" id="5932"/>
    <lineage>
        <taxon>Eukaryota</taxon>
        <taxon>Sar</taxon>
        <taxon>Alveolata</taxon>
        <taxon>Ciliophora</taxon>
        <taxon>Intramacronucleata</taxon>
        <taxon>Oligohymenophorea</taxon>
        <taxon>Hymenostomatida</taxon>
        <taxon>Ophryoglenina</taxon>
        <taxon>Ichthyophthirius</taxon>
    </lineage>
</organism>
<dbReference type="PANTHER" id="PTHR22996">
    <property type="entry name" value="MAHOGUNIN"/>
    <property type="match status" value="1"/>
</dbReference>
<proteinExistence type="predicted"/>
<keyword evidence="1" id="KW-0862">Zinc</keyword>
<evidence type="ECO:0000259" key="2">
    <source>
        <dbReference type="PROSITE" id="PS50089"/>
    </source>
</evidence>
<keyword evidence="1" id="KW-0863">Zinc-finger</keyword>
<dbReference type="STRING" id="857967.G0QM96"/>
<dbReference type="OrthoDB" id="27896at2759"/>
<evidence type="ECO:0000313" key="3">
    <source>
        <dbReference type="EMBL" id="EGR33653.1"/>
    </source>
</evidence>
<keyword evidence="1" id="KW-0479">Metal-binding</keyword>
<dbReference type="Proteomes" id="UP000008983">
    <property type="component" value="Unassembled WGS sequence"/>
</dbReference>
<dbReference type="eggNOG" id="KOG4265">
    <property type="taxonomic scope" value="Eukaryota"/>
</dbReference>
<evidence type="ECO:0000313" key="4">
    <source>
        <dbReference type="Proteomes" id="UP000008983"/>
    </source>
</evidence>
<dbReference type="InterPro" id="IPR045194">
    <property type="entry name" value="MGRN1/RNF157-like"/>
</dbReference>
<dbReference type="GeneID" id="14909840"/>
<dbReference type="PROSITE" id="PS50089">
    <property type="entry name" value="ZF_RING_2"/>
    <property type="match status" value="1"/>
</dbReference>
<gene>
    <name evidence="3" type="ORF">IMG5_046990</name>
</gene>
<dbReference type="SUPFAM" id="SSF57850">
    <property type="entry name" value="RING/U-box"/>
    <property type="match status" value="1"/>
</dbReference>
<dbReference type="PANTHER" id="PTHR22996:SF0">
    <property type="entry name" value="RE60872P-RELATED"/>
    <property type="match status" value="1"/>
</dbReference>
<dbReference type="EMBL" id="GL983412">
    <property type="protein sequence ID" value="EGR33653.1"/>
    <property type="molecule type" value="Genomic_DNA"/>
</dbReference>
<dbReference type="GO" id="GO:0016567">
    <property type="term" value="P:protein ubiquitination"/>
    <property type="evidence" value="ECO:0007669"/>
    <property type="project" value="TreeGrafter"/>
</dbReference>
<dbReference type="GO" id="GO:0061630">
    <property type="term" value="F:ubiquitin protein ligase activity"/>
    <property type="evidence" value="ECO:0007669"/>
    <property type="project" value="UniProtKB-EC"/>
</dbReference>
<dbReference type="InterPro" id="IPR013083">
    <property type="entry name" value="Znf_RING/FYVE/PHD"/>
</dbReference>
<protein>
    <submittedName>
        <fullName evidence="3">Ring zinc finger protein, putative</fullName>
    </submittedName>
</protein>
<keyword evidence="4" id="KW-1185">Reference proteome</keyword>
<dbReference type="Gene3D" id="3.30.40.10">
    <property type="entry name" value="Zinc/RING finger domain, C3HC4 (zinc finger)"/>
    <property type="match status" value="1"/>
</dbReference>
<dbReference type="RefSeq" id="XP_004037639.1">
    <property type="nucleotide sequence ID" value="XM_004037591.1"/>
</dbReference>